<evidence type="ECO:0000259" key="3">
    <source>
        <dbReference type="PROSITE" id="PS51387"/>
    </source>
</evidence>
<accession>A0AAT9GV24</accession>
<evidence type="ECO:0000256" key="1">
    <source>
        <dbReference type="ARBA" id="ARBA00022630"/>
    </source>
</evidence>
<dbReference type="SUPFAM" id="SSF56176">
    <property type="entry name" value="FAD-binding/transporter-associated domain-like"/>
    <property type="match status" value="1"/>
</dbReference>
<dbReference type="SUPFAM" id="SSF55103">
    <property type="entry name" value="FAD-linked oxidases, C-terminal domain"/>
    <property type="match status" value="1"/>
</dbReference>
<dbReference type="InterPro" id="IPR016169">
    <property type="entry name" value="FAD-bd_PCMH_sub2"/>
</dbReference>
<dbReference type="Gene3D" id="3.30.465.10">
    <property type="match status" value="1"/>
</dbReference>
<keyword evidence="1" id="KW-0285">Flavoprotein</keyword>
<dbReference type="InterPro" id="IPR016166">
    <property type="entry name" value="FAD-bd_PCMH"/>
</dbReference>
<dbReference type="InterPro" id="IPR016171">
    <property type="entry name" value="Vanillyl_alc_oxidase_C-sub2"/>
</dbReference>
<reference evidence="4" key="1">
    <citation type="submission" date="2024-03" db="EMBL/GenBank/DDBJ databases">
        <title>Complete genome sequence of Sulfurisphaera javensis strain KD-1.</title>
        <authorList>
            <person name="Sakai H."/>
            <person name="Nur N."/>
            <person name="Suwanto A."/>
            <person name="Kurosawa N."/>
        </authorList>
    </citation>
    <scope>NUCLEOTIDE SEQUENCE</scope>
    <source>
        <strain evidence="4">KD-1</strain>
    </source>
</reference>
<dbReference type="GO" id="GO:0008720">
    <property type="term" value="F:D-lactate dehydrogenase (NAD+) activity"/>
    <property type="evidence" value="ECO:0007669"/>
    <property type="project" value="TreeGrafter"/>
</dbReference>
<sequence>MEVLLKEFEREFGEKFTTDRKIIDEASKAPYLVSPILSKMGKSALGVLFVNDEEDIKNALSICDKYRIPVVARGAGTSTIGQVLPIKESIILDINKMEERIEYDDKWTVITPSVKVKKALDYLRKRGKELRVYPSSFYISTLGGYIAGGDVGIGSFQYGYHFDNNGIKSIKIIGPKGDFNLQGKDTLAVAQAAGTTGIISKAEIATVDYEDWKDQLIRVKELEDVIKILKNLSNYRSKIRRITIEDSEAFSLVSKGRVDKIGKWNIILASTLSFGEEVNLRFLDELAFAAIYVTMSKLTNFKEYFYEVRLLSLDSFNRVVKQVKEALDKNVLIHGDVMTLRNEIIIYTVFISEKQNFDVIDSIMLKEGIPFEIHSIEVNDRVDEEFRLELMKKYKIIVDPHNILNPGKLRL</sequence>
<name>A0AAT9GV24_9CREN</name>
<dbReference type="PROSITE" id="PS51387">
    <property type="entry name" value="FAD_PCMH"/>
    <property type="match status" value="1"/>
</dbReference>
<dbReference type="Pfam" id="PF01565">
    <property type="entry name" value="FAD_binding_4"/>
    <property type="match status" value="1"/>
</dbReference>
<dbReference type="PANTHER" id="PTHR11748:SF118">
    <property type="entry name" value="ALKYLDIHYDROXYACETONEPHOSPHATE SYNTHASE (PRECURSOR)"/>
    <property type="match status" value="1"/>
</dbReference>
<dbReference type="Gene3D" id="1.10.45.10">
    <property type="entry name" value="Vanillyl-alcohol Oxidase, Chain A, domain 4"/>
    <property type="match status" value="1"/>
</dbReference>
<evidence type="ECO:0000256" key="2">
    <source>
        <dbReference type="ARBA" id="ARBA00022827"/>
    </source>
</evidence>
<dbReference type="RefSeq" id="WP_369610263.1">
    <property type="nucleotide sequence ID" value="NZ_AP031322.1"/>
</dbReference>
<dbReference type="GO" id="GO:0071949">
    <property type="term" value="F:FAD binding"/>
    <property type="evidence" value="ECO:0007669"/>
    <property type="project" value="InterPro"/>
</dbReference>
<dbReference type="KEGG" id="sjv:SJAV_27340"/>
<dbReference type="GeneID" id="92355685"/>
<organism evidence="4">
    <name type="scientific">Sulfurisphaera javensis</name>
    <dbReference type="NCBI Taxonomy" id="2049879"/>
    <lineage>
        <taxon>Archaea</taxon>
        <taxon>Thermoproteota</taxon>
        <taxon>Thermoprotei</taxon>
        <taxon>Sulfolobales</taxon>
        <taxon>Sulfolobaceae</taxon>
        <taxon>Sulfurisphaera</taxon>
    </lineage>
</organism>
<dbReference type="InterPro" id="IPR016164">
    <property type="entry name" value="FAD-linked_Oxase-like_C"/>
</dbReference>
<protein>
    <submittedName>
        <fullName evidence="4">FAD-binding oxidoreductase</fullName>
    </submittedName>
</protein>
<dbReference type="EMBL" id="AP031322">
    <property type="protein sequence ID" value="BFH74790.1"/>
    <property type="molecule type" value="Genomic_DNA"/>
</dbReference>
<dbReference type="AlphaFoldDB" id="A0AAT9GV24"/>
<dbReference type="GO" id="GO:0004458">
    <property type="term" value="F:D-lactate dehydrogenase (cytochrome) activity"/>
    <property type="evidence" value="ECO:0007669"/>
    <property type="project" value="TreeGrafter"/>
</dbReference>
<dbReference type="InterPro" id="IPR036318">
    <property type="entry name" value="FAD-bd_PCMH-like_sf"/>
</dbReference>
<feature type="domain" description="FAD-binding PCMH-type" evidence="3">
    <location>
        <begin position="40"/>
        <end position="209"/>
    </location>
</feature>
<dbReference type="GO" id="GO:1903457">
    <property type="term" value="P:lactate catabolic process"/>
    <property type="evidence" value="ECO:0007669"/>
    <property type="project" value="TreeGrafter"/>
</dbReference>
<keyword evidence="2" id="KW-0274">FAD</keyword>
<proteinExistence type="predicted"/>
<dbReference type="PANTHER" id="PTHR11748">
    <property type="entry name" value="D-LACTATE DEHYDROGENASE"/>
    <property type="match status" value="1"/>
</dbReference>
<gene>
    <name evidence="4" type="ORF">SJAV_27340</name>
</gene>
<dbReference type="InterPro" id="IPR006094">
    <property type="entry name" value="Oxid_FAD_bind_N"/>
</dbReference>
<evidence type="ECO:0000313" key="4">
    <source>
        <dbReference type="EMBL" id="BFH74790.1"/>
    </source>
</evidence>